<dbReference type="WBParaSite" id="RSKR_0000587400.1">
    <property type="protein sequence ID" value="RSKR_0000587400.1"/>
    <property type="gene ID" value="RSKR_0000587400"/>
</dbReference>
<protein>
    <submittedName>
        <fullName evidence="2">WD_REPEATS_REGION domain-containing protein</fullName>
    </submittedName>
</protein>
<sequence length="3093" mass="349035">MGIHQIITGALNSNYAAYSLGCKDGFYFIACSVGCDIVILNASLIRIQVIPYSLDEESLRVSSISCCPDSGKIAAVYGTKILIYEPTFASNEDGKTLECQYIWKELQEFSLAGPIHNMQWCLEGNRIILSVLNDIIIFQSRQSRSSPNSVLFTIDDSSRRKNSPWDLIFRTSCSEPVKLIKVSTDSVLFASCGVNDRLIKIWYQVSNNQTYATKKTGDMVSFDSTYIQHPAAVIGFEWRKTAKDIPRKNIQNVLVSWCKDNTSRIWKEIVSNEATFTDINGEQSECYVTDKTSKRKHFKNFGIKAAKSKLMNKMHQLIHERKKTDNTTHHFTVNRSSIHANNHYDICTNNIQCNSVNFYLAASINSENDCLLVPSMSNKNEKIRKPFTVHWLNNKEIMFNFGSEKILTETLKEQGNSNFFNDNANLRGTSTTMLSNLHRRASTTMNDVLADAIDRNGSNRNSVKLNNVPNESTSPSVSSENYFCRDSLDVKLDLLFREWTKGGDMLFSIHPVDGSLLTWTVDYLDDPFRQPSVSFTSRFPNAFPLTDASSILPNIFTFSPHNPLYLINYIQKLTNKHQDEHQKEGNSFDEAQEHTSDEEEKSKGEKLIESEKTLDYILESNVLSLLTSHENGSLNLWHLSMEERSKYKIILNVSHKRRMCGHRFSISSIVSHSVLPLCLTSSSIEGNKHTNTPYESELILWQVSPVGPLCISGGLRELARISSLNDKSFSHTAWVPTILTSSALGKISNSPSSCFVASVQGHLKIYQVIVDARGLLSELQSFKKNRDANFDASSMSSDEDGDILMEYQMLLQNINVVSTQSTSKPGCILQLDDIPSSAHTNSNIIFLHIFNERSLVHAKETFLPKIQNNDVGDNFISEVYYLIMITKENDKEKLRMWALNFSTESLVSTNKRDTEEKGNLDSHYYKPASPTNIPHFKLKINPSLVYEEFIPLPNGNRVLSATPVAGHLPSANLYPACRAPYQLILSCLDDSIHFMKCTVNQLSEKKYNWSFWNMITNDVKSAVDIDGQISALSAAHSGRFACAYRLPGNENLEVSVYECESTGGVEWRREDYFPIKSFMNSNFLSKYGIDKKQYYNNPSFNEARLDWVSMEDGGYILTVGIKNEILLYAQMSCDAAQQNIVMMKDQHEIGKRSLVRQASSLAGTMQIRSQDIRWVCIRRLEFDSVDGLLPIPTAISWVRDGIFVVGMPSEIRCYNQWNFVNVEMKSDVKSVVPPTSKTIAKSPSSILSKSTPMLDQLHKKNKKDINGAKMMKEIMSKVFSTQNNLDRVKESAFVAYGQTMTNTQQQEVLEALSDDGLFEAARLANPMLPQYHPKQLIEMLNAGKSRRVKLILLHILQSLKKRNVSMPNPLCRAASLRKMTSVEARKMTFPQSGTSFEEDERKKSIINFGLENETLDYEELDGIAPIPLYVLFSADECSGMTVQNDNNDISPKEAKNYDGLFADTALEDDYNEDWDEMDEKQGNDRSRHNSSGSDILNKAASSIVFHAKHTRQLTELLTHTHLPGLSSVDQMHLLAIADTLSHFSSDVMDKLTQANAELEPEKAVFFNDSAAGYATAGAGVDTIDECGLRFLMALKQHEFLLKCLPMNQRHMLRRKGVSTSNTIWAFHSESETELLNAIPCFQKENVVWEEIKCYGVGWWLKNLSSIKICIEKLAKNAFQKSQEPLDSALLYLALRKKNVLSHLFRSVRNSKLAEFFANDFSADRWRTAASKNAYVLIGQQRFMHAAAFFLLSGDLQGCLQVIIGKMNDVQLALVVLKLYITNSEEQTKAIQHLLCKYVLGINEDDLVAWRTFGNKKEHVQDVDKISFSKLAKKDPFLRSMAFWTIKEYSLAAHTLLKEAHIWSSLDNLDDGMDDPDHNLSDIFNFYSHLRKHPLVVRQRLTAAGVNVASTDRFLSVAKKLGERVTASERRLFFRTASVHMTSGCPLLALDVLQRLPSNIQSVVSDSVSLNEIFEDEPKQELNTLNKDEKVDNFDWSQPTNVVDEDELKLDWSDDEKSERSSIADNVSIKEEANPDNVGKDLKDEDELSEDESLANLDVLSQHMKFVACLKILIDELSMLASGFVVDGGQLRSEVLKWLEEEVNTLKKLCAYRPDGYGIEDTSTSLYLDSPIDTFNSSFETRKDLIDLHERSMIVRKRREWLTVHQTLIRSFTTYCALHCAHNYRLTSALMELLLLLLEVQQGDFSYKNANDPIPEIQSFPLLVSSISTYKMFLQSPLNFIENQSSDLLLSVIQLKCAPVIDYSLPKMYAMYSLCQGLSACVYQSLSDIQGTFLDSGNNSNRILSKSIRKNTMSQGTNRVITAPSKWPGVETLTSLMIREKDEEAPNLRILLSESHVAIVMALFCYSLSAYDARWLYRLVAHQVNTASFGKIFGGGGMAPQAKPNIPPRPAKSSISTIPENATKSPPPSVATMNIREKNLHNKVFGTQSDLINESKKHASDKPRVSFSKPHPETLTTSSGSANMWVPPTTNIVQFFADKPEMNTKTELGVDYDSDDEDNELEEEEETYDEFGNPIVNFPHHDPFSYAWLLLRLALIKQQKIKIEEFLTMCGYDINELSSISPKMDHVLKLLDVWFINLQTEIENFEGGVPNNLLPNMTMDKYDKSQQTPLHLKYKALMDPNNTPFELQDKYALPVKRLWVFLTRQKPLSEIFIKHIYVSDKREPKKSVKIENAIAAGLAQSSGTIANPWAMSDIFKLIHKEQEPIVAFSVNKANPNVIVVSNGREIQEMDISPIFEEEEKENKKRLNVLYSQTEVDIASEKMVKDTFRSNDDYQIYVDSAGYPSQMVNHHTTLQKKPLVGVRRLESHPSLDIYVTGASDGSINVRKFEVDQPLMIARQAGQYAKVTKLAFSLNGNKFAAVDGDGMLSLWQICSQVGVTKKPFLNQKAHSKSASDVMFLGPTSTFLATVGHSSNEANVTLWDTLMPTNKCQIHSFNAHVDGALCVNYVPSSQTLITGGKYGEVNVWDVRQRQLRSTVKVFENSTHVKCITADYASDLFLFGSSDGDIKVYTSDMNGMPLFSMPSEHPNKGGFSLRQVGNSAVQGVQKMYVDPFMRIYSCGGDYSLKIRSLPQNFH</sequence>
<reference evidence="2" key="1">
    <citation type="submission" date="2016-11" db="UniProtKB">
        <authorList>
            <consortium name="WormBaseParasite"/>
        </authorList>
    </citation>
    <scope>IDENTIFICATION</scope>
    <source>
        <strain evidence="2">KR3021</strain>
    </source>
</reference>
<dbReference type="Proteomes" id="UP000095286">
    <property type="component" value="Unplaced"/>
</dbReference>
<evidence type="ECO:0000313" key="1">
    <source>
        <dbReference type="Proteomes" id="UP000095286"/>
    </source>
</evidence>
<proteinExistence type="predicted"/>
<evidence type="ECO:0000313" key="2">
    <source>
        <dbReference type="WBParaSite" id="RSKR_0000587400.1"/>
    </source>
</evidence>
<name>A0AC35TZX5_9BILA</name>
<accession>A0AC35TZX5</accession>
<organism evidence="1 2">
    <name type="scientific">Rhabditophanes sp. KR3021</name>
    <dbReference type="NCBI Taxonomy" id="114890"/>
    <lineage>
        <taxon>Eukaryota</taxon>
        <taxon>Metazoa</taxon>
        <taxon>Ecdysozoa</taxon>
        <taxon>Nematoda</taxon>
        <taxon>Chromadorea</taxon>
        <taxon>Rhabditida</taxon>
        <taxon>Tylenchina</taxon>
        <taxon>Panagrolaimomorpha</taxon>
        <taxon>Strongyloidoidea</taxon>
        <taxon>Alloionematidae</taxon>
        <taxon>Rhabditophanes</taxon>
    </lineage>
</organism>